<keyword evidence="10" id="KW-1185">Reference proteome</keyword>
<proteinExistence type="inferred from homology"/>
<name>A5D392_PELTS</name>
<dbReference type="PANTHER" id="PTHR32309:SF13">
    <property type="entry name" value="FERRIC ENTEROBACTIN TRANSPORT PROTEIN FEPE"/>
    <property type="match status" value="1"/>
</dbReference>
<feature type="domain" description="Polysaccharide chain length determinant N-terminal" evidence="8">
    <location>
        <begin position="14"/>
        <end position="100"/>
    </location>
</feature>
<dbReference type="GO" id="GO:0004713">
    <property type="term" value="F:protein tyrosine kinase activity"/>
    <property type="evidence" value="ECO:0007669"/>
    <property type="project" value="TreeGrafter"/>
</dbReference>
<dbReference type="Pfam" id="PF02706">
    <property type="entry name" value="Wzz"/>
    <property type="match status" value="1"/>
</dbReference>
<evidence type="ECO:0000313" key="10">
    <source>
        <dbReference type="Proteomes" id="UP000006556"/>
    </source>
</evidence>
<organism evidence="9 10">
    <name type="scientific">Pelotomaculum thermopropionicum (strain DSM 13744 / JCM 10971 / SI)</name>
    <dbReference type="NCBI Taxonomy" id="370438"/>
    <lineage>
        <taxon>Bacteria</taxon>
        <taxon>Bacillati</taxon>
        <taxon>Bacillota</taxon>
        <taxon>Clostridia</taxon>
        <taxon>Eubacteriales</taxon>
        <taxon>Desulfotomaculaceae</taxon>
        <taxon>Pelotomaculum</taxon>
    </lineage>
</organism>
<comment type="similarity">
    <text evidence="2">Belongs to the CpsC/CapA family.</text>
</comment>
<evidence type="ECO:0000256" key="4">
    <source>
        <dbReference type="ARBA" id="ARBA00022692"/>
    </source>
</evidence>
<keyword evidence="6 7" id="KW-0472">Membrane</keyword>
<sequence length="215" mass="23876">MFRRRKKVRGVALLELVRLWEILNKRLSVILVTVILAVVTSGVTCMLLPVQYRARAFLRLDQTDPATGLSRPDYNSLMMYRQLARTYSELAASEPVMQKLSGAVNGELSPEKLKEMVSVRKVKDLELLEISVVDENPERAAYLADRLAAILQQEERNAWKMNNLQVIVPAFPDRRPAGPNVFLAVFTAGLAGLGLAVMAVAVLEYPAGKGQSWPG</sequence>
<dbReference type="EMBL" id="AP009389">
    <property type="protein sequence ID" value="BAF59293.1"/>
    <property type="molecule type" value="Genomic_DNA"/>
</dbReference>
<gene>
    <name evidence="9" type="ordered locus">PTH_1112</name>
</gene>
<feature type="transmembrane region" description="Helical" evidence="7">
    <location>
        <begin position="27"/>
        <end position="50"/>
    </location>
</feature>
<dbReference type="STRING" id="370438.PTH_1112"/>
<comment type="subcellular location">
    <subcellularLocation>
        <location evidence="1">Cell membrane</location>
        <topology evidence="1">Multi-pass membrane protein</topology>
    </subcellularLocation>
</comment>
<evidence type="ECO:0000256" key="7">
    <source>
        <dbReference type="SAM" id="Phobius"/>
    </source>
</evidence>
<dbReference type="PANTHER" id="PTHR32309">
    <property type="entry name" value="TYROSINE-PROTEIN KINASE"/>
    <property type="match status" value="1"/>
</dbReference>
<evidence type="ECO:0000256" key="1">
    <source>
        <dbReference type="ARBA" id="ARBA00004651"/>
    </source>
</evidence>
<dbReference type="KEGG" id="pth:PTH_1112"/>
<evidence type="ECO:0000256" key="6">
    <source>
        <dbReference type="ARBA" id="ARBA00023136"/>
    </source>
</evidence>
<dbReference type="eggNOG" id="COG3944">
    <property type="taxonomic scope" value="Bacteria"/>
</dbReference>
<protein>
    <submittedName>
        <fullName evidence="9">Capsular polysaccharide biosynthesis protein</fullName>
    </submittedName>
</protein>
<reference evidence="10" key="1">
    <citation type="journal article" date="2008" name="Genome Res.">
        <title>The genome of Pelotomaculum thermopropionicum reveals niche-associated evolution in anaerobic microbiota.</title>
        <authorList>
            <person name="Kosaka T."/>
            <person name="Kato S."/>
            <person name="Shimoyama T."/>
            <person name="Ishii S."/>
            <person name="Abe T."/>
            <person name="Watanabe K."/>
        </authorList>
    </citation>
    <scope>NUCLEOTIDE SEQUENCE [LARGE SCALE GENOMIC DNA]</scope>
    <source>
        <strain evidence="10">DSM 13744 / JCM 10971 / SI</strain>
    </source>
</reference>
<keyword evidence="4 7" id="KW-0812">Transmembrane</keyword>
<evidence type="ECO:0000259" key="8">
    <source>
        <dbReference type="Pfam" id="PF02706"/>
    </source>
</evidence>
<dbReference type="GO" id="GO:0005886">
    <property type="term" value="C:plasma membrane"/>
    <property type="evidence" value="ECO:0007669"/>
    <property type="project" value="UniProtKB-SubCell"/>
</dbReference>
<evidence type="ECO:0000256" key="5">
    <source>
        <dbReference type="ARBA" id="ARBA00022989"/>
    </source>
</evidence>
<evidence type="ECO:0000256" key="2">
    <source>
        <dbReference type="ARBA" id="ARBA00006683"/>
    </source>
</evidence>
<feature type="transmembrane region" description="Helical" evidence="7">
    <location>
        <begin position="181"/>
        <end position="203"/>
    </location>
</feature>
<evidence type="ECO:0000256" key="3">
    <source>
        <dbReference type="ARBA" id="ARBA00022475"/>
    </source>
</evidence>
<dbReference type="HOGENOM" id="CLU_1282215_0_0_9"/>
<keyword evidence="3" id="KW-1003">Cell membrane</keyword>
<dbReference type="InterPro" id="IPR003856">
    <property type="entry name" value="LPS_length_determ_N"/>
</dbReference>
<evidence type="ECO:0000313" key="9">
    <source>
        <dbReference type="EMBL" id="BAF59293.1"/>
    </source>
</evidence>
<dbReference type="InterPro" id="IPR050445">
    <property type="entry name" value="Bact_polysacc_biosynth/exp"/>
</dbReference>
<keyword evidence="5 7" id="KW-1133">Transmembrane helix</keyword>
<accession>A5D392</accession>
<dbReference type="Proteomes" id="UP000006556">
    <property type="component" value="Chromosome"/>
</dbReference>
<dbReference type="AlphaFoldDB" id="A5D392"/>